<protein>
    <submittedName>
        <fullName evidence="3">Uncharacterized protein</fullName>
    </submittedName>
</protein>
<sequence>MSSSIAVFYFIMLNVIVSSKTDEWECSVSHLGNWFSETSIELNCERYKDEIDQCCHFLDKCYEEQRGRKLCDDHLCDCLDEAAIKDDACKSIHIPAFCDAARSFGQNAYEEAARVNEKLGIEVEVVKVEDESTSSAAVISKSIGLLMIASFSWMIITFF</sequence>
<dbReference type="PANTHER" id="PTHR34228">
    <property type="entry name" value="PROTEIN CBG09474-RELATED"/>
    <property type="match status" value="1"/>
</dbReference>
<name>A0A914X1U3_9BILA</name>
<reference evidence="3" key="1">
    <citation type="submission" date="2022-11" db="UniProtKB">
        <authorList>
            <consortium name="WormBaseParasite"/>
        </authorList>
    </citation>
    <scope>IDENTIFICATION</scope>
</reference>
<feature type="chain" id="PRO_5036949469" evidence="1">
    <location>
        <begin position="20"/>
        <end position="159"/>
    </location>
</feature>
<feature type="signal peptide" evidence="1">
    <location>
        <begin position="1"/>
        <end position="19"/>
    </location>
</feature>
<dbReference type="AlphaFoldDB" id="A0A914X1U3"/>
<dbReference type="WBParaSite" id="PSAMB.scaffold608size45881.g7338.t1">
    <property type="protein sequence ID" value="PSAMB.scaffold608size45881.g7338.t1"/>
    <property type="gene ID" value="PSAMB.scaffold608size45881.g7338"/>
</dbReference>
<keyword evidence="1" id="KW-0732">Signal</keyword>
<dbReference type="Proteomes" id="UP000887566">
    <property type="component" value="Unplaced"/>
</dbReference>
<evidence type="ECO:0000313" key="3">
    <source>
        <dbReference type="WBParaSite" id="PSAMB.scaffold608size45881.g7338.t1"/>
    </source>
</evidence>
<keyword evidence="2" id="KW-1185">Reference proteome</keyword>
<evidence type="ECO:0000313" key="2">
    <source>
        <dbReference type="Proteomes" id="UP000887566"/>
    </source>
</evidence>
<dbReference type="InterPro" id="IPR053322">
    <property type="entry name" value="PLA2-like"/>
</dbReference>
<accession>A0A914X1U3</accession>
<organism evidence="2 3">
    <name type="scientific">Plectus sambesii</name>
    <dbReference type="NCBI Taxonomy" id="2011161"/>
    <lineage>
        <taxon>Eukaryota</taxon>
        <taxon>Metazoa</taxon>
        <taxon>Ecdysozoa</taxon>
        <taxon>Nematoda</taxon>
        <taxon>Chromadorea</taxon>
        <taxon>Plectida</taxon>
        <taxon>Plectina</taxon>
        <taxon>Plectoidea</taxon>
        <taxon>Plectidae</taxon>
        <taxon>Plectus</taxon>
    </lineage>
</organism>
<proteinExistence type="predicted"/>
<evidence type="ECO:0000256" key="1">
    <source>
        <dbReference type="SAM" id="SignalP"/>
    </source>
</evidence>